<reference evidence="2" key="1">
    <citation type="journal article" date="2019" name="Int. J. Syst. Evol. Microbiol.">
        <title>The Global Catalogue of Microorganisms (GCM) 10K type strain sequencing project: providing services to taxonomists for standard genome sequencing and annotation.</title>
        <authorList>
            <consortium name="The Broad Institute Genomics Platform"/>
            <consortium name="The Broad Institute Genome Sequencing Center for Infectious Disease"/>
            <person name="Wu L."/>
            <person name="Ma J."/>
        </authorList>
    </citation>
    <scope>NUCLEOTIDE SEQUENCE [LARGE SCALE GENOMIC DNA]</scope>
    <source>
        <strain evidence="2">XZYJ18</strain>
    </source>
</reference>
<dbReference type="EMBL" id="JBHSFQ010000010">
    <property type="protein sequence ID" value="MFC4562732.1"/>
    <property type="molecule type" value="Genomic_DNA"/>
</dbReference>
<comment type="caution">
    <text evidence="1">The sequence shown here is derived from an EMBL/GenBank/DDBJ whole genome shotgun (WGS) entry which is preliminary data.</text>
</comment>
<accession>A0ABV9DVI5</accession>
<sequence>MGKRNPAGFPEPRRWAPRTALPFVPHMKALGRSDRTVTMYADAIRWFAAEHL</sequence>
<keyword evidence="2" id="KW-1185">Reference proteome</keyword>
<protein>
    <recommendedName>
        <fullName evidence="3">Integrase</fullName>
    </recommendedName>
</protein>
<evidence type="ECO:0000313" key="2">
    <source>
        <dbReference type="Proteomes" id="UP001595923"/>
    </source>
</evidence>
<evidence type="ECO:0000313" key="1">
    <source>
        <dbReference type="EMBL" id="MFC4562732.1"/>
    </source>
</evidence>
<organism evidence="1 2">
    <name type="scientific">Nocardiopsis mangrovi</name>
    <dbReference type="NCBI Taxonomy" id="1179818"/>
    <lineage>
        <taxon>Bacteria</taxon>
        <taxon>Bacillati</taxon>
        <taxon>Actinomycetota</taxon>
        <taxon>Actinomycetes</taxon>
        <taxon>Streptosporangiales</taxon>
        <taxon>Nocardiopsidaceae</taxon>
        <taxon>Nocardiopsis</taxon>
    </lineage>
</organism>
<evidence type="ECO:0008006" key="3">
    <source>
        <dbReference type="Google" id="ProtNLM"/>
    </source>
</evidence>
<dbReference type="RefSeq" id="WP_378574165.1">
    <property type="nucleotide sequence ID" value="NZ_JBHSFQ010000010.1"/>
</dbReference>
<name>A0ABV9DVI5_9ACTN</name>
<dbReference type="Proteomes" id="UP001595923">
    <property type="component" value="Unassembled WGS sequence"/>
</dbReference>
<proteinExistence type="predicted"/>
<gene>
    <name evidence="1" type="ORF">ACFO4E_12775</name>
</gene>